<evidence type="ECO:0000256" key="3">
    <source>
        <dbReference type="ARBA" id="ARBA00022723"/>
    </source>
</evidence>
<dbReference type="PANTHER" id="PTHR12681">
    <property type="entry name" value="ZINC FINGER-CONTAINING PROTEIN P48ZNF"/>
    <property type="match status" value="1"/>
</dbReference>
<feature type="compositionally biased region" description="Acidic residues" evidence="7">
    <location>
        <begin position="205"/>
        <end position="218"/>
    </location>
</feature>
<name>A0A8C9IGS0_9PRIM</name>
<comment type="similarity">
    <text evidence="1">Belongs to the ZC3H15/TMA46 family.</text>
</comment>
<feature type="zinc finger region" description="C3H1-type" evidence="6">
    <location>
        <begin position="69"/>
        <end position="107"/>
    </location>
</feature>
<feature type="region of interest" description="Disordered" evidence="7">
    <location>
        <begin position="205"/>
        <end position="246"/>
    </location>
</feature>
<evidence type="ECO:0000313" key="9">
    <source>
        <dbReference type="Ensembl" id="ENSPTEP00000034667.1"/>
    </source>
</evidence>
<proteinExistence type="inferred from homology"/>
<evidence type="ECO:0000259" key="8">
    <source>
        <dbReference type="PROSITE" id="PS50103"/>
    </source>
</evidence>
<dbReference type="PANTHER" id="PTHR12681:SF0">
    <property type="entry name" value="ZINC FINGER CCCH DOMAIN-CONTAINING PROTEIN 15"/>
    <property type="match status" value="1"/>
</dbReference>
<keyword evidence="3 6" id="KW-0479">Metal-binding</keyword>
<reference evidence="9" key="2">
    <citation type="submission" date="2025-09" db="UniProtKB">
        <authorList>
            <consortium name="Ensembl"/>
        </authorList>
    </citation>
    <scope>IDENTIFICATION</scope>
</reference>
<sequence length="262" mass="30916">MFYFTETEKVKKINETVIPYDPKTSKEVQKVDLYTDIRDKKNDKEHDTIDHWDINKLNEVINLRHKNVNKSDIICKHFLTAVENKQYGWFWVCPNGGDNCQYKHCLPMGYVLKKNEPEDTEKEQRPLEDIIEEERMQYINNGTAVTLELFKKWLSEKNDKNKQKKDEQKDKNEKKGKTNILSGKELFTYDPTLFVDDDNAANTNEYDDLFYDDDDETEQKENAQVKKNSINGGVNGNDKREDDIPINKDLFIDELDDLDELD</sequence>
<keyword evidence="10" id="KW-1185">Reference proteome</keyword>
<feature type="compositionally biased region" description="Basic and acidic residues" evidence="7">
    <location>
        <begin position="237"/>
        <end position="246"/>
    </location>
</feature>
<evidence type="ECO:0000256" key="6">
    <source>
        <dbReference type="PROSITE-ProRule" id="PRU00723"/>
    </source>
</evidence>
<evidence type="ECO:0000313" key="10">
    <source>
        <dbReference type="Proteomes" id="UP000694416"/>
    </source>
</evidence>
<dbReference type="AlphaFoldDB" id="A0A8C9IGS0"/>
<keyword evidence="4 6" id="KW-0863">Zinc-finger</keyword>
<evidence type="ECO:0000256" key="4">
    <source>
        <dbReference type="ARBA" id="ARBA00022771"/>
    </source>
</evidence>
<evidence type="ECO:0000256" key="7">
    <source>
        <dbReference type="SAM" id="MobiDB-lite"/>
    </source>
</evidence>
<dbReference type="Proteomes" id="UP000694416">
    <property type="component" value="Unplaced"/>
</dbReference>
<dbReference type="GO" id="GO:0002181">
    <property type="term" value="P:cytoplasmic translation"/>
    <property type="evidence" value="ECO:0007669"/>
    <property type="project" value="TreeGrafter"/>
</dbReference>
<dbReference type="InterPro" id="IPR000571">
    <property type="entry name" value="Znf_CCCH"/>
</dbReference>
<dbReference type="GO" id="GO:0005829">
    <property type="term" value="C:cytosol"/>
    <property type="evidence" value="ECO:0007669"/>
    <property type="project" value="TreeGrafter"/>
</dbReference>
<dbReference type="Gene3D" id="6.20.400.10">
    <property type="match status" value="1"/>
</dbReference>
<feature type="domain" description="C3H1-type" evidence="8">
    <location>
        <begin position="69"/>
        <end position="107"/>
    </location>
</feature>
<reference evidence="9" key="1">
    <citation type="submission" date="2025-08" db="UniProtKB">
        <authorList>
            <consortium name="Ensembl"/>
        </authorList>
    </citation>
    <scope>IDENTIFICATION</scope>
</reference>
<evidence type="ECO:0000256" key="5">
    <source>
        <dbReference type="ARBA" id="ARBA00022833"/>
    </source>
</evidence>
<evidence type="ECO:0000256" key="1">
    <source>
        <dbReference type="ARBA" id="ARBA00010043"/>
    </source>
</evidence>
<dbReference type="Ensembl" id="ENSPTET00000047290.1">
    <property type="protein sequence ID" value="ENSPTEP00000034667.1"/>
    <property type="gene ID" value="ENSPTEG00000032869.1"/>
</dbReference>
<dbReference type="GO" id="GO:0003729">
    <property type="term" value="F:mRNA binding"/>
    <property type="evidence" value="ECO:0007669"/>
    <property type="project" value="TreeGrafter"/>
</dbReference>
<protein>
    <recommendedName>
        <fullName evidence="2">Zinc finger CCCH domain-containing protein 15</fullName>
    </recommendedName>
</protein>
<accession>A0A8C9IGS0</accession>
<keyword evidence="5 6" id="KW-0862">Zinc</keyword>
<dbReference type="PROSITE" id="PS50103">
    <property type="entry name" value="ZF_C3H1"/>
    <property type="match status" value="1"/>
</dbReference>
<dbReference type="InterPro" id="IPR032378">
    <property type="entry name" value="ZC3H15/TMA46_C"/>
</dbReference>
<organism evidence="9 10">
    <name type="scientific">Piliocolobus tephrosceles</name>
    <name type="common">Ugandan red Colobus</name>
    <dbReference type="NCBI Taxonomy" id="591936"/>
    <lineage>
        <taxon>Eukaryota</taxon>
        <taxon>Metazoa</taxon>
        <taxon>Chordata</taxon>
        <taxon>Craniata</taxon>
        <taxon>Vertebrata</taxon>
        <taxon>Euteleostomi</taxon>
        <taxon>Mammalia</taxon>
        <taxon>Eutheria</taxon>
        <taxon>Euarchontoglires</taxon>
        <taxon>Primates</taxon>
        <taxon>Haplorrhini</taxon>
        <taxon>Catarrhini</taxon>
        <taxon>Cercopithecidae</taxon>
        <taxon>Colobinae</taxon>
        <taxon>Piliocolobus</taxon>
    </lineage>
</organism>
<dbReference type="GO" id="GO:0008270">
    <property type="term" value="F:zinc ion binding"/>
    <property type="evidence" value="ECO:0007669"/>
    <property type="project" value="UniProtKB-KW"/>
</dbReference>
<evidence type="ECO:0000256" key="2">
    <source>
        <dbReference type="ARBA" id="ARBA00015073"/>
    </source>
</evidence>
<dbReference type="Pfam" id="PF16543">
    <property type="entry name" value="DFRP_C"/>
    <property type="match status" value="1"/>
</dbReference>